<dbReference type="EMBL" id="JALNTZ010000006">
    <property type="protein sequence ID" value="KAJ3647742.1"/>
    <property type="molecule type" value="Genomic_DNA"/>
</dbReference>
<sequence>MVKGRRVRAVVACARSDDCCSPNPKRRGPKIVLPAKPHTLDAFFQDKPHEFSKQADSGQEILFTLMAKDESK</sequence>
<keyword evidence="2" id="KW-1185">Reference proteome</keyword>
<dbReference type="Proteomes" id="UP001168821">
    <property type="component" value="Unassembled WGS sequence"/>
</dbReference>
<reference evidence="1" key="1">
    <citation type="journal article" date="2023" name="G3 (Bethesda)">
        <title>Whole genome assemblies of Zophobas morio and Tenebrio molitor.</title>
        <authorList>
            <person name="Kaur S."/>
            <person name="Stinson S.A."/>
            <person name="diCenzo G.C."/>
        </authorList>
    </citation>
    <scope>NUCLEOTIDE SEQUENCE</scope>
    <source>
        <strain evidence="1">QUZm001</strain>
    </source>
</reference>
<gene>
    <name evidence="1" type="ORF">Zmor_019603</name>
</gene>
<evidence type="ECO:0000313" key="2">
    <source>
        <dbReference type="Proteomes" id="UP001168821"/>
    </source>
</evidence>
<name>A0AA38I534_9CUCU</name>
<proteinExistence type="predicted"/>
<dbReference type="AlphaFoldDB" id="A0AA38I534"/>
<protein>
    <submittedName>
        <fullName evidence="1">Uncharacterized protein</fullName>
    </submittedName>
</protein>
<evidence type="ECO:0000313" key="1">
    <source>
        <dbReference type="EMBL" id="KAJ3647742.1"/>
    </source>
</evidence>
<accession>A0AA38I534</accession>
<organism evidence="1 2">
    <name type="scientific">Zophobas morio</name>
    <dbReference type="NCBI Taxonomy" id="2755281"/>
    <lineage>
        <taxon>Eukaryota</taxon>
        <taxon>Metazoa</taxon>
        <taxon>Ecdysozoa</taxon>
        <taxon>Arthropoda</taxon>
        <taxon>Hexapoda</taxon>
        <taxon>Insecta</taxon>
        <taxon>Pterygota</taxon>
        <taxon>Neoptera</taxon>
        <taxon>Endopterygota</taxon>
        <taxon>Coleoptera</taxon>
        <taxon>Polyphaga</taxon>
        <taxon>Cucujiformia</taxon>
        <taxon>Tenebrionidae</taxon>
        <taxon>Zophobas</taxon>
    </lineage>
</organism>
<comment type="caution">
    <text evidence="1">The sequence shown here is derived from an EMBL/GenBank/DDBJ whole genome shotgun (WGS) entry which is preliminary data.</text>
</comment>